<proteinExistence type="inferred from homology"/>
<organism evidence="9 10">
    <name type="scientific">Aequorivita iocasae</name>
    <dbReference type="NCBI Taxonomy" id="2803865"/>
    <lineage>
        <taxon>Bacteria</taxon>
        <taxon>Pseudomonadati</taxon>
        <taxon>Bacteroidota</taxon>
        <taxon>Flavobacteriia</taxon>
        <taxon>Flavobacteriales</taxon>
        <taxon>Flavobacteriaceae</taxon>
        <taxon>Aequorivita</taxon>
    </lineage>
</organism>
<evidence type="ECO:0000313" key="10">
    <source>
        <dbReference type="Proteomes" id="UP000629420"/>
    </source>
</evidence>
<comment type="catalytic activity">
    <reaction evidence="6 7">
        <text>lipid IVA (E. coli) + CMP-3-deoxy-beta-D-manno-octulosonate = alpha-Kdo-(2-&gt;6)-lipid IVA (E. coli) + CMP + H(+)</text>
        <dbReference type="Rhea" id="RHEA:28066"/>
        <dbReference type="ChEBI" id="CHEBI:15378"/>
        <dbReference type="ChEBI" id="CHEBI:58603"/>
        <dbReference type="ChEBI" id="CHEBI:60364"/>
        <dbReference type="ChEBI" id="CHEBI:60377"/>
        <dbReference type="ChEBI" id="CHEBI:85987"/>
        <dbReference type="EC" id="2.4.99.12"/>
    </reaction>
</comment>
<evidence type="ECO:0000256" key="4">
    <source>
        <dbReference type="ARBA" id="ARBA00022679"/>
    </source>
</evidence>
<evidence type="ECO:0000256" key="2">
    <source>
        <dbReference type="ARBA" id="ARBA00012621"/>
    </source>
</evidence>
<sequence>MHTIYNLLILIASFLLKIVALFSKKMKLFVNGRRSVYETLQQKISATDKTIWFHCASLGEFEQGVPIMEAIKKLKPDHKIVVSFFSPSGYEIKKNTPLADAVVYLPMDTPANAKKFISAVHPSLTFFVKYEFWPNYLFELQKKNIPTLLVSGVFRESQIFFKPYGGFMRKVLATFDHFFLQDKNSETLLKNIGFTNTRVSGDTRFDRVSHQIEMDNTLKFAEDFKGNSLCVVCGSTWPEDEAVLLHYINSAPENVKFIIAPHKIEADKIEDFTKRIVKKTVLHSKIDDVNISDYSVLIIDCIGLLSKLYSYADIAYVGGAMGKTGLHNILEPATFGVPIVIGKNFEAFPEAKRLRGLAGLFSISNASECTEILNKLILNDSFRNKTGLIAGHFVNKNTGATKKIIDYLKTD</sequence>
<keyword evidence="7" id="KW-0472">Membrane</keyword>
<dbReference type="RefSeq" id="WP_202337975.1">
    <property type="nucleotide sequence ID" value="NZ_CP068439.1"/>
</dbReference>
<dbReference type="PANTHER" id="PTHR42755">
    <property type="entry name" value="3-DEOXY-MANNO-OCTULOSONATE CYTIDYLYLTRANSFERASE"/>
    <property type="match status" value="1"/>
</dbReference>
<gene>
    <name evidence="9" type="ORF">JK629_02975</name>
</gene>
<dbReference type="GO" id="GO:0016740">
    <property type="term" value="F:transferase activity"/>
    <property type="evidence" value="ECO:0007669"/>
    <property type="project" value="UniProtKB-KW"/>
</dbReference>
<keyword evidence="7" id="KW-1003">Cell membrane</keyword>
<dbReference type="Pfam" id="PF04413">
    <property type="entry name" value="Glycos_transf_N"/>
    <property type="match status" value="1"/>
</dbReference>
<evidence type="ECO:0000259" key="8">
    <source>
        <dbReference type="Pfam" id="PF04413"/>
    </source>
</evidence>
<comment type="similarity">
    <text evidence="7">Belongs to the glycosyltransferase group 1 family.</text>
</comment>
<comment type="subcellular location">
    <subcellularLocation>
        <location evidence="7">Cell membrane</location>
    </subcellularLocation>
</comment>
<evidence type="ECO:0000256" key="3">
    <source>
        <dbReference type="ARBA" id="ARBA00019077"/>
    </source>
</evidence>
<name>A0ABX7DWQ9_9FLAO</name>
<evidence type="ECO:0000313" key="9">
    <source>
        <dbReference type="EMBL" id="QQX78157.1"/>
    </source>
</evidence>
<comment type="pathway">
    <text evidence="1 7">Bacterial outer membrane biogenesis; LPS core biosynthesis.</text>
</comment>
<dbReference type="InterPro" id="IPR039901">
    <property type="entry name" value="Kdotransferase"/>
</dbReference>
<keyword evidence="10" id="KW-1185">Reference proteome</keyword>
<dbReference type="Gene3D" id="3.40.50.11720">
    <property type="entry name" value="3-Deoxy-D-manno-octulosonic-acid transferase, N-terminal domain"/>
    <property type="match status" value="1"/>
</dbReference>
<keyword evidence="4 7" id="KW-0808">Transferase</keyword>
<comment type="function">
    <text evidence="7">Involved in lipopolysaccharide (LPS) biosynthesis. Catalyzes the transfer of 3-deoxy-D-manno-octulosonate (Kdo) residue(s) from CMP-Kdo to lipid IV(A), the tetraacyldisaccharide-1,4'-bisphosphate precursor of lipid A.</text>
</comment>
<evidence type="ECO:0000256" key="7">
    <source>
        <dbReference type="RuleBase" id="RU365103"/>
    </source>
</evidence>
<feature type="domain" description="3-deoxy-D-manno-octulosonic-acid transferase N-terminal" evidence="8">
    <location>
        <begin position="45"/>
        <end position="206"/>
    </location>
</feature>
<dbReference type="Proteomes" id="UP000629420">
    <property type="component" value="Chromosome"/>
</dbReference>
<evidence type="ECO:0000256" key="5">
    <source>
        <dbReference type="ARBA" id="ARBA00031445"/>
    </source>
</evidence>
<reference evidence="9 10" key="1">
    <citation type="submission" date="2021-01" db="EMBL/GenBank/DDBJ databases">
        <title>Aequorivita sp. strain KX20305, a bacterium isolated from the sediment collected at a cold seep field in South China Sea.</title>
        <authorList>
            <person name="Zhang H."/>
            <person name="Li C."/>
        </authorList>
    </citation>
    <scope>NUCLEOTIDE SEQUENCE [LARGE SCALE GENOMIC DNA]</scope>
    <source>
        <strain evidence="9 10">KX20305</strain>
    </source>
</reference>
<dbReference type="InterPro" id="IPR007507">
    <property type="entry name" value="Glycos_transf_N"/>
</dbReference>
<dbReference type="SUPFAM" id="SSF53756">
    <property type="entry name" value="UDP-Glycosyltransferase/glycogen phosphorylase"/>
    <property type="match status" value="1"/>
</dbReference>
<dbReference type="EC" id="2.4.99.12" evidence="2 7"/>
<evidence type="ECO:0000256" key="1">
    <source>
        <dbReference type="ARBA" id="ARBA00004713"/>
    </source>
</evidence>
<dbReference type="EMBL" id="CP068439">
    <property type="protein sequence ID" value="QQX78157.1"/>
    <property type="molecule type" value="Genomic_DNA"/>
</dbReference>
<accession>A0ABX7DWQ9</accession>
<dbReference type="Gene3D" id="3.40.50.2000">
    <property type="entry name" value="Glycogen Phosphorylase B"/>
    <property type="match status" value="1"/>
</dbReference>
<dbReference type="PANTHER" id="PTHR42755:SF1">
    <property type="entry name" value="3-DEOXY-D-MANNO-OCTULOSONIC ACID TRANSFERASE, MITOCHONDRIAL-RELATED"/>
    <property type="match status" value="1"/>
</dbReference>
<evidence type="ECO:0000256" key="6">
    <source>
        <dbReference type="ARBA" id="ARBA00049183"/>
    </source>
</evidence>
<dbReference type="InterPro" id="IPR038107">
    <property type="entry name" value="Glycos_transf_N_sf"/>
</dbReference>
<keyword evidence="7" id="KW-0448">Lipopolysaccharide biosynthesis</keyword>
<protein>
    <recommendedName>
        <fullName evidence="3 7">3-deoxy-D-manno-octulosonic acid transferase</fullName>
        <shortName evidence="7">Kdo transferase</shortName>
        <ecNumber evidence="2 7">2.4.99.12</ecNumber>
    </recommendedName>
    <alternativeName>
        <fullName evidence="5 7">Lipid IV(A) 3-deoxy-D-manno-octulosonic acid transferase</fullName>
    </alternativeName>
</protein>